<organism evidence="1 2">
    <name type="scientific">Paenibacillus rhizoplanae</name>
    <dbReference type="NCBI Taxonomy" id="1917181"/>
    <lineage>
        <taxon>Bacteria</taxon>
        <taxon>Bacillati</taxon>
        <taxon>Bacillota</taxon>
        <taxon>Bacilli</taxon>
        <taxon>Bacillales</taxon>
        <taxon>Paenibacillaceae</taxon>
        <taxon>Paenibacillus</taxon>
    </lineage>
</organism>
<evidence type="ECO:0000313" key="2">
    <source>
        <dbReference type="Proteomes" id="UP001597448"/>
    </source>
</evidence>
<reference evidence="2" key="1">
    <citation type="journal article" date="2019" name="Int. J. Syst. Evol. Microbiol.">
        <title>The Global Catalogue of Microorganisms (GCM) 10K type strain sequencing project: providing services to taxonomists for standard genome sequencing and annotation.</title>
        <authorList>
            <consortium name="The Broad Institute Genomics Platform"/>
            <consortium name="The Broad Institute Genome Sequencing Center for Infectious Disease"/>
            <person name="Wu L."/>
            <person name="Ma J."/>
        </authorList>
    </citation>
    <scope>NUCLEOTIDE SEQUENCE [LARGE SCALE GENOMIC DNA]</scope>
    <source>
        <strain evidence="2">CCM 8725</strain>
    </source>
</reference>
<evidence type="ECO:0000313" key="1">
    <source>
        <dbReference type="EMBL" id="MFD2409113.1"/>
    </source>
</evidence>
<protein>
    <submittedName>
        <fullName evidence="1">Uncharacterized protein</fullName>
    </submittedName>
</protein>
<proteinExistence type="predicted"/>
<name>A0ABW5F238_9BACL</name>
<dbReference type="RefSeq" id="WP_209991920.1">
    <property type="nucleotide sequence ID" value="NZ_JBHSVQ010000001.1"/>
</dbReference>
<gene>
    <name evidence="1" type="ORF">ACFSX3_04485</name>
</gene>
<comment type="caution">
    <text evidence="1">The sequence shown here is derived from an EMBL/GenBank/DDBJ whole genome shotgun (WGS) entry which is preliminary data.</text>
</comment>
<sequence>MNYEWQHKAEVTKGNFGTGGAAATAFVTGFQPLVAVQIMKYGDNSGRKSKYSP</sequence>
<dbReference type="EMBL" id="JBHUKY010000011">
    <property type="protein sequence ID" value="MFD2409113.1"/>
    <property type="molecule type" value="Genomic_DNA"/>
</dbReference>
<accession>A0ABW5F238</accession>
<keyword evidence="2" id="KW-1185">Reference proteome</keyword>
<dbReference type="Proteomes" id="UP001597448">
    <property type="component" value="Unassembled WGS sequence"/>
</dbReference>